<dbReference type="AlphaFoldDB" id="A0A7I9VJH0"/>
<feature type="domain" description="Sporulation stage II protein D amidase enhancer LytB N-terminal" evidence="2">
    <location>
        <begin position="266"/>
        <end position="354"/>
    </location>
</feature>
<evidence type="ECO:0000256" key="1">
    <source>
        <dbReference type="SAM" id="MobiDB-lite"/>
    </source>
</evidence>
<reference evidence="4" key="1">
    <citation type="journal article" date="2020" name="Appl. Environ. Microbiol.">
        <title>Diazotrophic Anaeromyxobacter Isolates from Soils.</title>
        <authorList>
            <person name="Masuda Y."/>
            <person name="Yamanaka H."/>
            <person name="Xu Z.X."/>
            <person name="Shiratori Y."/>
            <person name="Aono T."/>
            <person name="Amachi S."/>
            <person name="Senoo K."/>
            <person name="Itoh H."/>
        </authorList>
    </citation>
    <scope>NUCLEOTIDE SEQUENCE [LARGE SCALE GENOMIC DNA]</scope>
    <source>
        <strain evidence="4">R267</strain>
    </source>
</reference>
<dbReference type="Proteomes" id="UP000503640">
    <property type="component" value="Unassembled WGS sequence"/>
</dbReference>
<feature type="region of interest" description="Disordered" evidence="1">
    <location>
        <begin position="19"/>
        <end position="38"/>
    </location>
</feature>
<dbReference type="GO" id="GO:0030435">
    <property type="term" value="P:sporulation resulting in formation of a cellular spore"/>
    <property type="evidence" value="ECO:0007669"/>
    <property type="project" value="InterPro"/>
</dbReference>
<keyword evidence="4" id="KW-1185">Reference proteome</keyword>
<dbReference type="InterPro" id="IPR013693">
    <property type="entry name" value="SpoIID/LytB_N"/>
</dbReference>
<accession>A0A7I9VJH0</accession>
<proteinExistence type="predicted"/>
<comment type="caution">
    <text evidence="3">The sequence shown here is derived from an EMBL/GenBank/DDBJ whole genome shotgun (WGS) entry which is preliminary data.</text>
</comment>
<evidence type="ECO:0000259" key="2">
    <source>
        <dbReference type="Pfam" id="PF08486"/>
    </source>
</evidence>
<feature type="compositionally biased region" description="Pro residues" evidence="1">
    <location>
        <begin position="19"/>
        <end position="29"/>
    </location>
</feature>
<organism evidence="3 4">
    <name type="scientific">Anaeromyxobacter diazotrophicus</name>
    <dbReference type="NCBI Taxonomy" id="2590199"/>
    <lineage>
        <taxon>Bacteria</taxon>
        <taxon>Pseudomonadati</taxon>
        <taxon>Myxococcota</taxon>
        <taxon>Myxococcia</taxon>
        <taxon>Myxococcales</taxon>
        <taxon>Cystobacterineae</taxon>
        <taxon>Anaeromyxobacteraceae</taxon>
        <taxon>Anaeromyxobacter</taxon>
    </lineage>
</organism>
<dbReference type="Pfam" id="PF08486">
    <property type="entry name" value="SpoIID"/>
    <property type="match status" value="1"/>
</dbReference>
<sequence length="560" mass="59299">MTRLLAALWLAASDLAPPAPHPLPPPLPAPEAVQQPARREPDDALDLLWSHRLNFAAGGAPLVTVRLMEGQAEVAFRPRARARLRARGGAVLEVPAGEALRVRAVGALPAALAHHPLLGEAVFADRARLAALRRLWEERGVAVEQRLTGGIYGIAGRVVDSRRVVLLASGDGSEGFAHEFAEEALAQYGSRTGTFSEVVRRPTGQLEVLDAAGRRLAAADALLTLEVDGDAGVVVSAVEHDVGYAAHGREDRAYRGRLHVTLDASGRLAAVLAVPLEELLRGLVPSEIPAGAAREALKAQAVTARSNVLAQIGTRHLTDPWVLCSEVHCQAYRGEAAQTAATDAAVRETAGEALFGRADRALVDAVYSALCGGHGEDNDAVWPVPPDASLRGHPDLPPGAAQAWAGGLRDEARLRAFLAAPPQAWCARARGAPRERWRWERRLSPAELDALAAPLGVGHVVQLEVTSRGVSGRARSLTVTGETGTGVVEGELRIRRFLGNLPSAMIALDREGPALVVRGGGWGHGAGMCQWGAVGRAEAGQDYREILRAYYSGAEVGRIY</sequence>
<dbReference type="EMBL" id="BJTG01000002">
    <property type="protein sequence ID" value="GEJ56270.1"/>
    <property type="molecule type" value="Genomic_DNA"/>
</dbReference>
<gene>
    <name evidence="3" type="ORF">AMYX_10110</name>
</gene>
<dbReference type="InterPro" id="IPR013486">
    <property type="entry name" value="SpoIID/LytB"/>
</dbReference>
<protein>
    <recommendedName>
        <fullName evidence="2">Sporulation stage II protein D amidase enhancer LytB N-terminal domain-containing protein</fullName>
    </recommendedName>
</protein>
<dbReference type="RefSeq" id="WP_176063584.1">
    <property type="nucleotide sequence ID" value="NZ_BJTG01000002.1"/>
</dbReference>
<evidence type="ECO:0000313" key="4">
    <source>
        <dbReference type="Proteomes" id="UP000503640"/>
    </source>
</evidence>
<evidence type="ECO:0000313" key="3">
    <source>
        <dbReference type="EMBL" id="GEJ56270.1"/>
    </source>
</evidence>
<dbReference type="NCBIfam" id="TIGR02669">
    <property type="entry name" value="SpoIID_LytB"/>
    <property type="match status" value="1"/>
</dbReference>
<name>A0A7I9VJH0_9BACT</name>